<dbReference type="PANTHER" id="PTHR31501:SF7">
    <property type="entry name" value="CALCIUM RELEASE-ACTIVATED CALCIUM CHANNEL PROTEIN 1"/>
    <property type="match status" value="1"/>
</dbReference>
<organism evidence="9">
    <name type="scientific">Rhizochromulina marina</name>
    <dbReference type="NCBI Taxonomy" id="1034831"/>
    <lineage>
        <taxon>Eukaryota</taxon>
        <taxon>Sar</taxon>
        <taxon>Stramenopiles</taxon>
        <taxon>Ochrophyta</taxon>
        <taxon>Dictyochophyceae</taxon>
        <taxon>Rhizochromulinales</taxon>
        <taxon>Rhizochromulina</taxon>
    </lineage>
</organism>
<dbReference type="InterPro" id="IPR038350">
    <property type="entry name" value="Orai_sf"/>
</dbReference>
<name>A0A7S2S1Q7_9STRA</name>
<dbReference type="GO" id="GO:0016020">
    <property type="term" value="C:membrane"/>
    <property type="evidence" value="ECO:0007669"/>
    <property type="project" value="UniProtKB-SubCell"/>
</dbReference>
<reference evidence="9" key="1">
    <citation type="submission" date="2021-01" db="EMBL/GenBank/DDBJ databases">
        <authorList>
            <person name="Corre E."/>
            <person name="Pelletier E."/>
            <person name="Niang G."/>
            <person name="Scheremetjew M."/>
            <person name="Finn R."/>
            <person name="Kale V."/>
            <person name="Holt S."/>
            <person name="Cochrane G."/>
            <person name="Meng A."/>
            <person name="Brown T."/>
            <person name="Cohen L."/>
        </authorList>
    </citation>
    <scope>NUCLEOTIDE SEQUENCE</scope>
    <source>
        <strain evidence="9">CCMP1243</strain>
    </source>
</reference>
<evidence type="ECO:0000256" key="8">
    <source>
        <dbReference type="SAM" id="Phobius"/>
    </source>
</evidence>
<accession>A0A7S2S1Q7</accession>
<evidence type="ECO:0000256" key="4">
    <source>
        <dbReference type="ARBA" id="ARBA00022989"/>
    </source>
</evidence>
<evidence type="ECO:0000256" key="1">
    <source>
        <dbReference type="ARBA" id="ARBA00004141"/>
    </source>
</evidence>
<comment type="subcellular location">
    <subcellularLocation>
        <location evidence="1">Membrane</location>
        <topology evidence="1">Multi-pass membrane protein</topology>
    </subcellularLocation>
</comment>
<keyword evidence="4 8" id="KW-1133">Transmembrane helix</keyword>
<feature type="region of interest" description="Disordered" evidence="7">
    <location>
        <begin position="249"/>
        <end position="269"/>
    </location>
</feature>
<dbReference type="GO" id="GO:0015279">
    <property type="term" value="F:store-operated calcium channel activity"/>
    <property type="evidence" value="ECO:0007669"/>
    <property type="project" value="TreeGrafter"/>
</dbReference>
<keyword evidence="3 8" id="KW-0812">Transmembrane</keyword>
<dbReference type="AlphaFoldDB" id="A0A7S2S1Q7"/>
<comment type="similarity">
    <text evidence="2">Belongs to the Orai family.</text>
</comment>
<dbReference type="PANTHER" id="PTHR31501">
    <property type="entry name" value="CALCIUM RELEASE-ACTIVATED CALCIUM CHANNEL PROTEIN 1"/>
    <property type="match status" value="1"/>
</dbReference>
<dbReference type="GO" id="GO:0002115">
    <property type="term" value="P:store-operated calcium entry"/>
    <property type="evidence" value="ECO:0007669"/>
    <property type="project" value="TreeGrafter"/>
</dbReference>
<feature type="transmembrane region" description="Helical" evidence="8">
    <location>
        <begin position="167"/>
        <end position="186"/>
    </location>
</feature>
<evidence type="ECO:0000256" key="6">
    <source>
        <dbReference type="SAM" id="Coils"/>
    </source>
</evidence>
<dbReference type="EMBL" id="HBHJ01015452">
    <property type="protein sequence ID" value="CAD9686965.1"/>
    <property type="molecule type" value="Transcribed_RNA"/>
</dbReference>
<feature type="transmembrane region" description="Helical" evidence="8">
    <location>
        <begin position="192"/>
        <end position="210"/>
    </location>
</feature>
<keyword evidence="6" id="KW-0175">Coiled coil</keyword>
<dbReference type="InterPro" id="IPR012446">
    <property type="entry name" value="CRAC_channel"/>
</dbReference>
<feature type="transmembrane region" description="Helical" evidence="8">
    <location>
        <begin position="92"/>
        <end position="122"/>
    </location>
</feature>
<sequence>MSSAFDAVDKACKALDMAWDVRCRDEDMVQRATENHRRRIDDSRRKIDDARRSVDEKAEQLKAISHLSALIAGFAMIVMVEIQLPDDLHLGLLVIFGGTSAGVVGLMLIAMLSSTMVLIAILKFDCKSVADTASSGRPPRFQSFEEFWTTLCEDDWQMAYQAFTKGVPLFMCVLAQLGWIIFHGYGVKDRNIAASIVTIVAALTSCWWFTHAVSKWGYFIKHSATGEGHVAKEPRLSASFVGGVHVGKQVEEEGEQGTAPRRRGAGELP</sequence>
<evidence type="ECO:0000256" key="3">
    <source>
        <dbReference type="ARBA" id="ARBA00022692"/>
    </source>
</evidence>
<gene>
    <name evidence="9" type="ORF">RMAR1173_LOCUS10251</name>
</gene>
<evidence type="ECO:0000256" key="5">
    <source>
        <dbReference type="ARBA" id="ARBA00023136"/>
    </source>
</evidence>
<evidence type="ECO:0000313" key="9">
    <source>
        <dbReference type="EMBL" id="CAD9686965.1"/>
    </source>
</evidence>
<proteinExistence type="inferred from homology"/>
<evidence type="ECO:0000256" key="2">
    <source>
        <dbReference type="ARBA" id="ARBA00008062"/>
    </source>
</evidence>
<keyword evidence="5 8" id="KW-0472">Membrane</keyword>
<evidence type="ECO:0000256" key="7">
    <source>
        <dbReference type="SAM" id="MobiDB-lite"/>
    </source>
</evidence>
<feature type="coiled-coil region" evidence="6">
    <location>
        <begin position="33"/>
        <end position="60"/>
    </location>
</feature>
<protein>
    <submittedName>
        <fullName evidence="9">Uncharacterized protein</fullName>
    </submittedName>
</protein>
<dbReference type="Pfam" id="PF07856">
    <property type="entry name" value="Orai-1"/>
    <property type="match status" value="1"/>
</dbReference>
<feature type="transmembrane region" description="Helical" evidence="8">
    <location>
        <begin position="61"/>
        <end position="80"/>
    </location>
</feature>
<dbReference type="Gene3D" id="1.20.140.140">
    <property type="entry name" value="Calcium release-activated calcium channel protein Orai"/>
    <property type="match status" value="1"/>
</dbReference>